<keyword evidence="2" id="KW-1185">Reference proteome</keyword>
<reference evidence="1 2" key="1">
    <citation type="journal article" date="2021" name="Hortic Res">
        <title>High-quality reference genome and annotation aids understanding of berry development for evergreen blueberry (Vaccinium darrowii).</title>
        <authorList>
            <person name="Yu J."/>
            <person name="Hulse-Kemp A.M."/>
            <person name="Babiker E."/>
            <person name="Staton M."/>
        </authorList>
    </citation>
    <scope>NUCLEOTIDE SEQUENCE [LARGE SCALE GENOMIC DNA]</scope>
    <source>
        <strain evidence="2">cv. NJ 8807/NJ 8810</strain>
        <tissue evidence="1">Young leaf</tissue>
    </source>
</reference>
<dbReference type="EMBL" id="CM037153">
    <property type="protein sequence ID" value="KAH7857008.1"/>
    <property type="molecule type" value="Genomic_DNA"/>
</dbReference>
<accession>A0ACB7YUN5</accession>
<name>A0ACB7YUN5_9ERIC</name>
<gene>
    <name evidence="1" type="ORF">Vadar_008009</name>
</gene>
<evidence type="ECO:0000313" key="1">
    <source>
        <dbReference type="EMBL" id="KAH7857008.1"/>
    </source>
</evidence>
<evidence type="ECO:0000313" key="2">
    <source>
        <dbReference type="Proteomes" id="UP000828048"/>
    </source>
</evidence>
<protein>
    <submittedName>
        <fullName evidence="1">Uncharacterized protein</fullName>
    </submittedName>
</protein>
<organism evidence="1 2">
    <name type="scientific">Vaccinium darrowii</name>
    <dbReference type="NCBI Taxonomy" id="229202"/>
    <lineage>
        <taxon>Eukaryota</taxon>
        <taxon>Viridiplantae</taxon>
        <taxon>Streptophyta</taxon>
        <taxon>Embryophyta</taxon>
        <taxon>Tracheophyta</taxon>
        <taxon>Spermatophyta</taxon>
        <taxon>Magnoliopsida</taxon>
        <taxon>eudicotyledons</taxon>
        <taxon>Gunneridae</taxon>
        <taxon>Pentapetalae</taxon>
        <taxon>asterids</taxon>
        <taxon>Ericales</taxon>
        <taxon>Ericaceae</taxon>
        <taxon>Vaccinioideae</taxon>
        <taxon>Vaccinieae</taxon>
        <taxon>Vaccinium</taxon>
    </lineage>
</organism>
<sequence>MRIFVTSNDYDLWKIITKGPTIPTKKSGDLIVPKSEDEWDEAEKAKMEKNARAINLLYCALCTNEYNRISACEAAKEIWDKLEIAYEGNNQVKQSKIDILVHSFELFKMQPNESISQMFARFTNITNGLKSLGKSYTESEMTRKILRSMPTKWDTTTSIIL</sequence>
<dbReference type="Proteomes" id="UP000828048">
    <property type="component" value="Chromosome 3"/>
</dbReference>
<proteinExistence type="predicted"/>
<comment type="caution">
    <text evidence="1">The sequence shown here is derived from an EMBL/GenBank/DDBJ whole genome shotgun (WGS) entry which is preliminary data.</text>
</comment>